<reference evidence="2" key="1">
    <citation type="submission" date="2016-10" db="EMBL/GenBank/DDBJ databases">
        <authorList>
            <person name="Varghese N."/>
            <person name="Submissions S."/>
        </authorList>
    </citation>
    <scope>NUCLEOTIDE SEQUENCE [LARGE SCALE GENOMIC DNA]</scope>
    <source>
        <strain evidence="2">DSM 15719</strain>
    </source>
</reference>
<evidence type="ECO:0000313" key="1">
    <source>
        <dbReference type="EMBL" id="SEQ42184.1"/>
    </source>
</evidence>
<evidence type="ECO:0008006" key="3">
    <source>
        <dbReference type="Google" id="ProtNLM"/>
    </source>
</evidence>
<accession>A0A1H9FWG1</accession>
<organism evidence="1 2">
    <name type="scientific">Flavobacterium frigoris</name>
    <dbReference type="NCBI Taxonomy" id="229204"/>
    <lineage>
        <taxon>Bacteria</taxon>
        <taxon>Pseudomonadati</taxon>
        <taxon>Bacteroidota</taxon>
        <taxon>Flavobacteriia</taxon>
        <taxon>Flavobacteriales</taxon>
        <taxon>Flavobacteriaceae</taxon>
        <taxon>Flavobacterium</taxon>
    </lineage>
</organism>
<dbReference type="Proteomes" id="UP000183658">
    <property type="component" value="Unassembled WGS sequence"/>
</dbReference>
<name>A0A1H9FWG1_FLAFI</name>
<dbReference type="EMBL" id="FOFZ01000002">
    <property type="protein sequence ID" value="SEQ42184.1"/>
    <property type="molecule type" value="Genomic_DNA"/>
</dbReference>
<keyword evidence="2" id="KW-1185">Reference proteome</keyword>
<dbReference type="RefSeq" id="WP_074721672.1">
    <property type="nucleotide sequence ID" value="NZ_CBCRVS010000001.1"/>
</dbReference>
<sequence length="67" mass="6427">MKTLELNQMENLEGGKWACAAGIAGGFMVGMASATGNGIAFALGPVGVTWGLIGGIGGALLGGSAVC</sequence>
<dbReference type="OrthoDB" id="1454754at2"/>
<proteinExistence type="predicted"/>
<gene>
    <name evidence="1" type="ORF">SAMN05444355_102313</name>
</gene>
<dbReference type="AlphaFoldDB" id="A0A1H9FWG1"/>
<evidence type="ECO:0000313" key="2">
    <source>
        <dbReference type="Proteomes" id="UP000183658"/>
    </source>
</evidence>
<protein>
    <recommendedName>
        <fullName evidence="3">Bacteriocin</fullName>
    </recommendedName>
</protein>